<dbReference type="RefSeq" id="WP_060858602.1">
    <property type="nucleotide sequence ID" value="NZ_FCOC02000027.1"/>
</dbReference>
<dbReference type="AlphaFoldDB" id="A0A158I7M6"/>
<reference evidence="1 2" key="1">
    <citation type="submission" date="2016-01" db="EMBL/GenBank/DDBJ databases">
        <authorList>
            <person name="Oliw E.H."/>
        </authorList>
    </citation>
    <scope>NUCLEOTIDE SEQUENCE [LARGE SCALE GENOMIC DNA]</scope>
    <source>
        <strain evidence="1">LMG 22029</strain>
    </source>
</reference>
<gene>
    <name evidence="1" type="ORF">AWB64_05638</name>
</gene>
<dbReference type="InterPro" id="IPR009499">
    <property type="entry name" value="AllG-like"/>
</dbReference>
<dbReference type="Gene3D" id="1.10.10.660">
    <property type="entry name" value="conserved protein of unknown function from Enterococcus faecalis V583"/>
    <property type="match status" value="1"/>
</dbReference>
<dbReference type="Pfam" id="PF06545">
    <property type="entry name" value="AllG"/>
    <property type="match status" value="1"/>
</dbReference>
<proteinExistence type="predicted"/>
<evidence type="ECO:0000313" key="1">
    <source>
        <dbReference type="EMBL" id="SAL52373.1"/>
    </source>
</evidence>
<protein>
    <submittedName>
        <fullName evidence="1">Uncharacterized protein</fullName>
    </submittedName>
</protein>
<dbReference type="Gene3D" id="3.90.1710.10">
    <property type="entry name" value="Enterococcus faecalis V583 domain"/>
    <property type="match status" value="1"/>
</dbReference>
<evidence type="ECO:0000313" key="2">
    <source>
        <dbReference type="Proteomes" id="UP000054893"/>
    </source>
</evidence>
<name>A0A158I7M6_CABSO</name>
<sequence>MSIEPVTGTEAARAAANRAALARLHAVRPQWRAVVSARDAIALPDFTLLHAGPPFADPVGPPPPVLSSAVLACLHEGWASTETDAQRLIASGKVRLADAQSYRVVVPLAAIVSPNTPLVEVIDAAAPDDPRRRAWSMFGSGAGAQIRFGTRDPAVLERLRWRETVFVPLLAHALAGNPVDLLPLAAAGLVGGDDLHARTTAATAALADRLALPAARGILDQSPLFFLTLWMAACHLMMDAAANGGSDPDATLVVALAGNGREVGVRLAGDPSRWVTQPAAAPRGPRIRPGSREIASPLVGDSGVIDAAGFGAQALRLAPEPAEAFASWLPGDWQTAQPPLFAGDWPEFGGLRCALDAAAVAERGTDPLAAIAMIDSAGRAGLLGRGVYAAPLALFLAALNRR</sequence>
<dbReference type="Proteomes" id="UP000054893">
    <property type="component" value="Unassembled WGS sequence"/>
</dbReference>
<organism evidence="1 2">
    <name type="scientific">Caballeronia sordidicola</name>
    <name type="common">Burkholderia sordidicola</name>
    <dbReference type="NCBI Taxonomy" id="196367"/>
    <lineage>
        <taxon>Bacteria</taxon>
        <taxon>Pseudomonadati</taxon>
        <taxon>Pseudomonadota</taxon>
        <taxon>Betaproteobacteria</taxon>
        <taxon>Burkholderiales</taxon>
        <taxon>Burkholderiaceae</taxon>
        <taxon>Caballeronia</taxon>
    </lineage>
</organism>
<dbReference type="EMBL" id="FCOC02000027">
    <property type="protein sequence ID" value="SAL52373.1"/>
    <property type="molecule type" value="Genomic_DNA"/>
</dbReference>
<dbReference type="Gene3D" id="3.90.1700.10">
    <property type="entry name" value="v583 domain like"/>
    <property type="match status" value="1"/>
</dbReference>
<accession>A0A158I7M6</accession>
<dbReference type="InterPro" id="IPR024033">
    <property type="entry name" value="OXTCase_su_AllG_h-dom"/>
</dbReference>
<dbReference type="OrthoDB" id="6193532at2"/>